<dbReference type="Pfam" id="PF00733">
    <property type="entry name" value="Asn_synthase"/>
    <property type="match status" value="1"/>
</dbReference>
<dbReference type="AlphaFoldDB" id="A0A1G5JPR8"/>
<dbReference type="CDD" id="cd01991">
    <property type="entry name" value="Asn_synthase_B_C"/>
    <property type="match status" value="1"/>
</dbReference>
<dbReference type="GO" id="GO:0004066">
    <property type="term" value="F:asparagine synthase (glutamine-hydrolyzing) activity"/>
    <property type="evidence" value="ECO:0007669"/>
    <property type="project" value="UniProtKB-EC"/>
</dbReference>
<comment type="similarity">
    <text evidence="2">Belongs to the asparagine synthetase family.</text>
</comment>
<organism evidence="9 10">
    <name type="scientific">Desulfoluna spongiiphila</name>
    <dbReference type="NCBI Taxonomy" id="419481"/>
    <lineage>
        <taxon>Bacteria</taxon>
        <taxon>Pseudomonadati</taxon>
        <taxon>Thermodesulfobacteriota</taxon>
        <taxon>Desulfobacteria</taxon>
        <taxon>Desulfobacterales</taxon>
        <taxon>Desulfolunaceae</taxon>
        <taxon>Desulfoluna</taxon>
    </lineage>
</organism>
<evidence type="ECO:0000256" key="6">
    <source>
        <dbReference type="ARBA" id="ARBA00048741"/>
    </source>
</evidence>
<keyword evidence="10" id="KW-1185">Reference proteome</keyword>
<evidence type="ECO:0000256" key="4">
    <source>
        <dbReference type="ARBA" id="ARBA00022741"/>
    </source>
</evidence>
<reference evidence="9 10" key="1">
    <citation type="submission" date="2016-10" db="EMBL/GenBank/DDBJ databases">
        <authorList>
            <person name="de Groot N.N."/>
        </authorList>
    </citation>
    <scope>NUCLEOTIDE SEQUENCE [LARGE SCALE GENOMIC DNA]</scope>
    <source>
        <strain evidence="9 10">AA1</strain>
    </source>
</reference>
<dbReference type="InterPro" id="IPR014729">
    <property type="entry name" value="Rossmann-like_a/b/a_fold"/>
</dbReference>
<dbReference type="GO" id="GO:0005524">
    <property type="term" value="F:ATP binding"/>
    <property type="evidence" value="ECO:0007669"/>
    <property type="project" value="UniProtKB-KW"/>
</dbReference>
<name>A0A1G5JPR8_9BACT</name>
<dbReference type="InterPro" id="IPR006426">
    <property type="entry name" value="Asn_synth_AEB"/>
</dbReference>
<evidence type="ECO:0000256" key="7">
    <source>
        <dbReference type="PIRSR" id="PIRSR001589-2"/>
    </source>
</evidence>
<dbReference type="Proteomes" id="UP000198870">
    <property type="component" value="Unassembled WGS sequence"/>
</dbReference>
<evidence type="ECO:0000313" key="10">
    <source>
        <dbReference type="Proteomes" id="UP000198870"/>
    </source>
</evidence>
<dbReference type="Pfam" id="PF13537">
    <property type="entry name" value="GATase_7"/>
    <property type="match status" value="1"/>
</dbReference>
<comment type="catalytic activity">
    <reaction evidence="6">
        <text>L-aspartate + L-glutamine + ATP + H2O = L-asparagine + L-glutamate + AMP + diphosphate + H(+)</text>
        <dbReference type="Rhea" id="RHEA:12228"/>
        <dbReference type="ChEBI" id="CHEBI:15377"/>
        <dbReference type="ChEBI" id="CHEBI:15378"/>
        <dbReference type="ChEBI" id="CHEBI:29985"/>
        <dbReference type="ChEBI" id="CHEBI:29991"/>
        <dbReference type="ChEBI" id="CHEBI:30616"/>
        <dbReference type="ChEBI" id="CHEBI:33019"/>
        <dbReference type="ChEBI" id="CHEBI:58048"/>
        <dbReference type="ChEBI" id="CHEBI:58359"/>
        <dbReference type="ChEBI" id="CHEBI:456215"/>
        <dbReference type="EC" id="6.3.5.4"/>
    </reaction>
</comment>
<dbReference type="GO" id="GO:0005829">
    <property type="term" value="C:cytosol"/>
    <property type="evidence" value="ECO:0007669"/>
    <property type="project" value="TreeGrafter"/>
</dbReference>
<dbReference type="RefSeq" id="WP_092215831.1">
    <property type="nucleotide sequence ID" value="NZ_FMUX01000036.1"/>
</dbReference>
<feature type="binding site" evidence="7">
    <location>
        <position position="91"/>
    </location>
    <ligand>
        <name>L-glutamine</name>
        <dbReference type="ChEBI" id="CHEBI:58359"/>
    </ligand>
</feature>
<dbReference type="InterPro" id="IPR017932">
    <property type="entry name" value="GATase_2_dom"/>
</dbReference>
<dbReference type="SUPFAM" id="SSF56235">
    <property type="entry name" value="N-terminal nucleophile aminohydrolases (Ntn hydrolases)"/>
    <property type="match status" value="1"/>
</dbReference>
<dbReference type="PANTHER" id="PTHR43284:SF1">
    <property type="entry name" value="ASPARAGINE SYNTHETASE"/>
    <property type="match status" value="1"/>
</dbReference>
<dbReference type="PROSITE" id="PS51278">
    <property type="entry name" value="GATASE_TYPE_2"/>
    <property type="match status" value="1"/>
</dbReference>
<dbReference type="SUPFAM" id="SSF52402">
    <property type="entry name" value="Adenine nucleotide alpha hydrolases-like"/>
    <property type="match status" value="1"/>
</dbReference>
<comment type="pathway">
    <text evidence="1">Amino-acid biosynthesis; L-asparagine biosynthesis; L-asparagine from L-aspartate (L-Gln route): step 1/1.</text>
</comment>
<feature type="domain" description="Glutamine amidotransferase type-2" evidence="8">
    <location>
        <begin position="1"/>
        <end position="205"/>
    </location>
</feature>
<evidence type="ECO:0000256" key="5">
    <source>
        <dbReference type="ARBA" id="ARBA00022840"/>
    </source>
</evidence>
<evidence type="ECO:0000256" key="3">
    <source>
        <dbReference type="ARBA" id="ARBA00012737"/>
    </source>
</evidence>
<evidence type="ECO:0000256" key="2">
    <source>
        <dbReference type="ARBA" id="ARBA00005752"/>
    </source>
</evidence>
<dbReference type="InterPro" id="IPR001962">
    <property type="entry name" value="Asn_synthase"/>
</dbReference>
<evidence type="ECO:0000256" key="1">
    <source>
        <dbReference type="ARBA" id="ARBA00005187"/>
    </source>
</evidence>
<keyword evidence="4 7" id="KW-0547">Nucleotide-binding</keyword>
<dbReference type="GO" id="GO:0006529">
    <property type="term" value="P:asparagine biosynthetic process"/>
    <property type="evidence" value="ECO:0007669"/>
    <property type="project" value="InterPro"/>
</dbReference>
<protein>
    <recommendedName>
        <fullName evidence="3">asparagine synthase (glutamine-hydrolyzing)</fullName>
        <ecNumber evidence="3">6.3.5.4</ecNumber>
    </recommendedName>
</protein>
<dbReference type="Gene3D" id="3.40.50.620">
    <property type="entry name" value="HUPs"/>
    <property type="match status" value="1"/>
</dbReference>
<dbReference type="EC" id="6.3.5.4" evidence="3"/>
<dbReference type="PANTHER" id="PTHR43284">
    <property type="entry name" value="ASPARAGINE SYNTHETASE (GLUTAMINE-HYDROLYZING)"/>
    <property type="match status" value="1"/>
</dbReference>
<dbReference type="OrthoDB" id="9763290at2"/>
<dbReference type="EMBL" id="FMUX01000036">
    <property type="protein sequence ID" value="SCY89901.1"/>
    <property type="molecule type" value="Genomic_DNA"/>
</dbReference>
<proteinExistence type="inferred from homology"/>
<dbReference type="PIRSF" id="PIRSF001589">
    <property type="entry name" value="Asn_synthetase_glu-h"/>
    <property type="match status" value="1"/>
</dbReference>
<accession>A0A1G5JPR8</accession>
<sequence>MPGLVGFTDRSKKHDTSMLSHMRNLLKYFDWYIDSELYSDGIVNASQTHLGIINKTSAPHHMGNRYSIWIEGEFYNQEELKAKYKVISATDNELFLNIYNMTKSFDFLKDIDGYYTAVLYDNQNKFVYLITDRYGFKPFYWGLIKKNLVWSSELKGFLGHRDFKCVIDKIAVEEFFDFGHQLENRTWFESIELVPPSTVIAFDIDKSQVTIKNYWSWSDIQFVKEPIDEVQIAEELGRLFKQSVEHRATKNERIGISLSGGLDSRALLAAIPEIHTPLHALTFGKKNCDDIIIAKKISTIKGAYHHVLDLNSRDWIDHRINGIWRSDGSISLLHMHGSKFCDKYNSYMDFSLNGFAGDLVCGGSYLNPNSFETKITHDIVRNKTNCRKDSFEFNNWYRINKTDPYFVNNRVRRFTNSGLIILSKNIENRIPFFDNNIVEFIYSIPDKHRYNSNIYNKMLMRTFPDYFKTIPWQATGCPISYSKQRVKIVNLKNRIIKQLKRLAYPFNHKERNIKNYTDYPTWLREDSARSFLRELLNSKNAIYPEYIDPKKILGYLQDHMNANTDRHNELCQALTFEIWLQQIFNNRFRE</sequence>
<gene>
    <name evidence="9" type="ORF">SAMN05216233_13618</name>
</gene>
<evidence type="ECO:0000313" key="9">
    <source>
        <dbReference type="EMBL" id="SCY89901.1"/>
    </source>
</evidence>
<dbReference type="InterPro" id="IPR051786">
    <property type="entry name" value="ASN_synthetase/amidase"/>
</dbReference>
<dbReference type="InterPro" id="IPR029055">
    <property type="entry name" value="Ntn_hydrolases_N"/>
</dbReference>
<keyword evidence="5 7" id="KW-0067">ATP-binding</keyword>
<dbReference type="Gene3D" id="3.60.20.10">
    <property type="entry name" value="Glutamine Phosphoribosylpyrophosphate, subunit 1, domain 1"/>
    <property type="match status" value="1"/>
</dbReference>
<evidence type="ECO:0000259" key="8">
    <source>
        <dbReference type="PROSITE" id="PS51278"/>
    </source>
</evidence>
<dbReference type="STRING" id="419481.SAMN05216233_13618"/>